<gene>
    <name evidence="9" type="ORF">A1019T_02333</name>
</gene>
<evidence type="ECO:0000313" key="10">
    <source>
        <dbReference type="Proteomes" id="UP000188169"/>
    </source>
</evidence>
<dbReference type="PANTHER" id="PTHR30269">
    <property type="entry name" value="TRANSMEMBRANE PROTEIN YFCA"/>
    <property type="match status" value="1"/>
</dbReference>
<feature type="transmembrane region" description="Helical" evidence="8">
    <location>
        <begin position="12"/>
        <end position="33"/>
    </location>
</feature>
<dbReference type="Pfam" id="PF01925">
    <property type="entry name" value="TauE"/>
    <property type="match status" value="1"/>
</dbReference>
<evidence type="ECO:0000256" key="6">
    <source>
        <dbReference type="ARBA" id="ARBA00022989"/>
    </source>
</evidence>
<keyword evidence="6 8" id="KW-1133">Transmembrane helix</keyword>
<feature type="transmembrane region" description="Helical" evidence="8">
    <location>
        <begin position="234"/>
        <end position="251"/>
    </location>
</feature>
<sequence>MFIDFIALIESMPIWHLVGLFVLGVLAFVISTISGGGGALILIPATSALIGAPAAPPVINLGTFISRPSRMIMFWHDIDWGLIKYYVPSAIVGAWLAGLLFSQLNASWIQLLVGVFLVSTLFQYRFGKIDKTFNMPKAGYVPLGFIVASISTLVGGLGPVLNPFYMNSGLQKEDLIATKTANSFFVGIAQIGSYAFFGVLTAKLWIYGLALGLGAIVGNYIGKQFLAGMTVKQFRLLLLILMMISGVYMIYQNLTSSPR</sequence>
<dbReference type="InterPro" id="IPR052017">
    <property type="entry name" value="TSUP"/>
</dbReference>
<comment type="similarity">
    <text evidence="2 8">Belongs to the 4-toluene sulfonate uptake permease (TSUP) (TC 2.A.102) family.</text>
</comment>
<feature type="transmembrane region" description="Helical" evidence="8">
    <location>
        <begin position="204"/>
        <end position="222"/>
    </location>
</feature>
<dbReference type="Proteomes" id="UP000188169">
    <property type="component" value="Unassembled WGS sequence"/>
</dbReference>
<evidence type="ECO:0000256" key="1">
    <source>
        <dbReference type="ARBA" id="ARBA00004651"/>
    </source>
</evidence>
<dbReference type="RefSeq" id="WP_077449694.1">
    <property type="nucleotide sequence ID" value="NZ_FUGD01000140.1"/>
</dbReference>
<dbReference type="GO" id="GO:0005886">
    <property type="term" value="C:plasma membrane"/>
    <property type="evidence" value="ECO:0007669"/>
    <property type="project" value="UniProtKB-SubCell"/>
</dbReference>
<evidence type="ECO:0000256" key="5">
    <source>
        <dbReference type="ARBA" id="ARBA00022692"/>
    </source>
</evidence>
<evidence type="ECO:0000313" key="9">
    <source>
        <dbReference type="EMBL" id="SJM38343.1"/>
    </source>
</evidence>
<dbReference type="OrthoDB" id="8421744at2"/>
<dbReference type="AlphaFoldDB" id="A0A1R4EIQ7"/>
<keyword evidence="10" id="KW-1185">Reference proteome</keyword>
<organism evidence="9 10">
    <name type="scientific">Psychrobacter pasteurii</name>
    <dbReference type="NCBI Taxonomy" id="1945520"/>
    <lineage>
        <taxon>Bacteria</taxon>
        <taxon>Pseudomonadati</taxon>
        <taxon>Pseudomonadota</taxon>
        <taxon>Gammaproteobacteria</taxon>
        <taxon>Moraxellales</taxon>
        <taxon>Moraxellaceae</taxon>
        <taxon>Psychrobacter</taxon>
    </lineage>
</organism>
<comment type="subcellular location">
    <subcellularLocation>
        <location evidence="1 8">Cell membrane</location>
        <topology evidence="1 8">Multi-pass membrane protein</topology>
    </subcellularLocation>
</comment>
<keyword evidence="4 8" id="KW-1003">Cell membrane</keyword>
<evidence type="ECO:0000256" key="4">
    <source>
        <dbReference type="ARBA" id="ARBA00022475"/>
    </source>
</evidence>
<proteinExistence type="inferred from homology"/>
<feature type="transmembrane region" description="Helical" evidence="8">
    <location>
        <begin position="138"/>
        <end position="161"/>
    </location>
</feature>
<reference evidence="10" key="1">
    <citation type="submission" date="2017-02" db="EMBL/GenBank/DDBJ databases">
        <authorList>
            <person name="Mornico D."/>
        </authorList>
    </citation>
    <scope>NUCLEOTIDE SEQUENCE [LARGE SCALE GENOMIC DNA]</scope>
</reference>
<evidence type="ECO:0000256" key="7">
    <source>
        <dbReference type="ARBA" id="ARBA00023136"/>
    </source>
</evidence>
<keyword evidence="5 8" id="KW-0812">Transmembrane</keyword>
<keyword evidence="3" id="KW-0813">Transport</keyword>
<feature type="transmembrane region" description="Helical" evidence="8">
    <location>
        <begin position="107"/>
        <end position="126"/>
    </location>
</feature>
<accession>A0A1R4EIQ7</accession>
<feature type="transmembrane region" description="Helical" evidence="8">
    <location>
        <begin position="82"/>
        <end position="101"/>
    </location>
</feature>
<evidence type="ECO:0000256" key="8">
    <source>
        <dbReference type="RuleBase" id="RU363041"/>
    </source>
</evidence>
<dbReference type="EMBL" id="FUGD01000140">
    <property type="protein sequence ID" value="SJM38343.1"/>
    <property type="molecule type" value="Genomic_DNA"/>
</dbReference>
<dbReference type="PANTHER" id="PTHR30269:SF37">
    <property type="entry name" value="MEMBRANE TRANSPORTER PROTEIN"/>
    <property type="match status" value="1"/>
</dbReference>
<feature type="transmembrane region" description="Helical" evidence="8">
    <location>
        <begin position="39"/>
        <end position="61"/>
    </location>
</feature>
<protein>
    <recommendedName>
        <fullName evidence="8">Probable membrane transporter protein</fullName>
    </recommendedName>
</protein>
<evidence type="ECO:0000256" key="2">
    <source>
        <dbReference type="ARBA" id="ARBA00009142"/>
    </source>
</evidence>
<keyword evidence="7 8" id="KW-0472">Membrane</keyword>
<name>A0A1R4EIQ7_9GAMM</name>
<dbReference type="InterPro" id="IPR002781">
    <property type="entry name" value="TM_pro_TauE-like"/>
</dbReference>
<evidence type="ECO:0000256" key="3">
    <source>
        <dbReference type="ARBA" id="ARBA00022448"/>
    </source>
</evidence>